<dbReference type="GO" id="GO:0044038">
    <property type="term" value="P:cell wall macromolecule biosynthetic process"/>
    <property type="evidence" value="ECO:0007669"/>
    <property type="project" value="TreeGrafter"/>
</dbReference>
<dbReference type="GO" id="GO:0005886">
    <property type="term" value="C:plasma membrane"/>
    <property type="evidence" value="ECO:0007669"/>
    <property type="project" value="UniProtKB-SubCell"/>
</dbReference>
<feature type="transmembrane region" description="Helical" evidence="8">
    <location>
        <begin position="12"/>
        <end position="32"/>
    </location>
</feature>
<dbReference type="CDD" id="cd06853">
    <property type="entry name" value="GT_WecA_like"/>
    <property type="match status" value="1"/>
</dbReference>
<comment type="cofactor">
    <cofactor evidence="7">
        <name>Mg(2+)</name>
        <dbReference type="ChEBI" id="CHEBI:18420"/>
    </cofactor>
</comment>
<dbReference type="EMBL" id="QNTT01000052">
    <property type="protein sequence ID" value="RBA32074.1"/>
    <property type="molecule type" value="Genomic_DNA"/>
</dbReference>
<reference evidence="9 10" key="1">
    <citation type="submission" date="2018-06" db="EMBL/GenBank/DDBJ databases">
        <title>Whole genome sequencing of four bacterial strains from South Shetland trench revealing bio-synthetic gene clusters.</title>
        <authorList>
            <person name="Abdel-Mageed W.M."/>
            <person name="Lehri B."/>
            <person name="Jarmusch S.A."/>
            <person name="Miranda K."/>
            <person name="Goodfellow M."/>
            <person name="Jaspars M."/>
            <person name="Karlyshev A.V."/>
        </authorList>
    </citation>
    <scope>NUCLEOTIDE SEQUENCE [LARGE SCALE GENOMIC DNA]</scope>
    <source>
        <strain evidence="9 10">SST1</strain>
    </source>
</reference>
<feature type="binding site" evidence="7">
    <location>
        <position position="236"/>
    </location>
    <ligand>
        <name>Mg(2+)</name>
        <dbReference type="ChEBI" id="CHEBI:18420"/>
    </ligand>
</feature>
<dbReference type="GO" id="GO:0009103">
    <property type="term" value="P:lipopolysaccharide biosynthetic process"/>
    <property type="evidence" value="ECO:0007669"/>
    <property type="project" value="TreeGrafter"/>
</dbReference>
<comment type="caution">
    <text evidence="9">The sequence shown here is derived from an EMBL/GenBank/DDBJ whole genome shotgun (WGS) entry which is preliminary data.</text>
</comment>
<evidence type="ECO:0000256" key="5">
    <source>
        <dbReference type="ARBA" id="ARBA00022989"/>
    </source>
</evidence>
<evidence type="ECO:0000313" key="9">
    <source>
        <dbReference type="EMBL" id="RBA32074.1"/>
    </source>
</evidence>
<keyword evidence="3 9" id="KW-0808">Transferase</keyword>
<evidence type="ECO:0000313" key="10">
    <source>
        <dbReference type="Proteomes" id="UP000252187"/>
    </source>
</evidence>
<dbReference type="PANTHER" id="PTHR22926">
    <property type="entry name" value="PHOSPHO-N-ACETYLMURAMOYL-PENTAPEPTIDE-TRANSFERASE"/>
    <property type="match status" value="1"/>
</dbReference>
<feature type="transmembrane region" description="Helical" evidence="8">
    <location>
        <begin position="119"/>
        <end position="139"/>
    </location>
</feature>
<evidence type="ECO:0000256" key="3">
    <source>
        <dbReference type="ARBA" id="ARBA00022679"/>
    </source>
</evidence>
<proteinExistence type="predicted"/>
<accession>A0A365P7F1</accession>
<comment type="subcellular location">
    <subcellularLocation>
        <location evidence="1">Cell membrane</location>
        <topology evidence="1">Multi-pass membrane protein</topology>
    </subcellularLocation>
</comment>
<gene>
    <name evidence="9" type="ORF">DQ226_14865</name>
</gene>
<evidence type="ECO:0000256" key="7">
    <source>
        <dbReference type="PIRSR" id="PIRSR600715-1"/>
    </source>
</evidence>
<dbReference type="Pfam" id="PF00953">
    <property type="entry name" value="Glycos_transf_4"/>
    <property type="match status" value="1"/>
</dbReference>
<dbReference type="Proteomes" id="UP000252187">
    <property type="component" value="Unassembled WGS sequence"/>
</dbReference>
<organism evidence="9 10">
    <name type="scientific">Dietzia maris</name>
    <dbReference type="NCBI Taxonomy" id="37915"/>
    <lineage>
        <taxon>Bacteria</taxon>
        <taxon>Bacillati</taxon>
        <taxon>Actinomycetota</taxon>
        <taxon>Actinomycetes</taxon>
        <taxon>Mycobacteriales</taxon>
        <taxon>Dietziaceae</taxon>
        <taxon>Dietzia</taxon>
    </lineage>
</organism>
<keyword evidence="2" id="KW-1003">Cell membrane</keyword>
<protein>
    <submittedName>
        <fullName evidence="9">Undecaprenyl-phosphate alpha-N-acetylglucosaminyl 1-phosphate transferase</fullName>
    </submittedName>
</protein>
<feature type="transmembrane region" description="Helical" evidence="8">
    <location>
        <begin position="151"/>
        <end position="170"/>
    </location>
</feature>
<feature type="transmembrane region" description="Helical" evidence="8">
    <location>
        <begin position="203"/>
        <end position="223"/>
    </location>
</feature>
<dbReference type="GO" id="GO:0016780">
    <property type="term" value="F:phosphotransferase activity, for other substituted phosphate groups"/>
    <property type="evidence" value="ECO:0007669"/>
    <property type="project" value="InterPro"/>
</dbReference>
<sequence>MGAGVPFRELLLIAVTAGLVTFVVTGLVRGVAPAIGGLAYPRERDVHQVPTPRLGGVGIFTGMLIAVYLAAQLPALNRAFPPFAPDVEATIVAGGVIVLVGIVDDILGLGAVTKLAGQAAAAGVLVAMGVSWTLLYIPFGDGNILVLDQLQAGLLTVVFTLTIVNAMNFVDGLDGLAAGLGAIAATAICVFSVGIMLDQGGTVGAYPPALVTAVLAGALIGFLPHNFQPARIFMGDSGSMLIGLVLAAASTSASGKISQSLYGPQDMIVLLSPVIVVAAAMFVPMLDLVMAVVRRVGAGRSPFAPDKMHLHHRLLALGHSHRRVALVIYAWVSLIAFGAVGATMLPTEVIVPAIAAGLLSVLAATLVPRLRSSRGKHRTADGSRSPGD</sequence>
<dbReference type="AlphaFoldDB" id="A0A365P7F1"/>
<evidence type="ECO:0000256" key="2">
    <source>
        <dbReference type="ARBA" id="ARBA00022475"/>
    </source>
</evidence>
<feature type="transmembrane region" description="Helical" evidence="8">
    <location>
        <begin position="349"/>
        <end position="368"/>
    </location>
</feature>
<dbReference type="GO" id="GO:0046872">
    <property type="term" value="F:metal ion binding"/>
    <property type="evidence" value="ECO:0007669"/>
    <property type="project" value="UniProtKB-KW"/>
</dbReference>
<keyword evidence="6 8" id="KW-0472">Membrane</keyword>
<feature type="transmembrane region" description="Helical" evidence="8">
    <location>
        <begin position="53"/>
        <end position="71"/>
    </location>
</feature>
<name>A0A365P7F1_9ACTN</name>
<keyword evidence="4 8" id="KW-0812">Transmembrane</keyword>
<keyword evidence="7" id="KW-0479">Metal-binding</keyword>
<keyword evidence="7" id="KW-0460">Magnesium</keyword>
<dbReference type="PANTHER" id="PTHR22926:SF3">
    <property type="entry name" value="UNDECAPRENYL-PHOSPHATE ALPHA-N-ACETYLGLUCOSAMINYL 1-PHOSPHATE TRANSFERASE"/>
    <property type="match status" value="1"/>
</dbReference>
<dbReference type="InterPro" id="IPR000715">
    <property type="entry name" value="Glycosyl_transferase_4"/>
</dbReference>
<evidence type="ECO:0000256" key="4">
    <source>
        <dbReference type="ARBA" id="ARBA00022692"/>
    </source>
</evidence>
<feature type="transmembrane region" description="Helical" evidence="8">
    <location>
        <begin position="324"/>
        <end position="343"/>
    </location>
</feature>
<feature type="binding site" evidence="7">
    <location>
        <position position="168"/>
    </location>
    <ligand>
        <name>Mg(2+)</name>
        <dbReference type="ChEBI" id="CHEBI:18420"/>
    </ligand>
</feature>
<feature type="transmembrane region" description="Helical" evidence="8">
    <location>
        <begin position="91"/>
        <end position="112"/>
    </location>
</feature>
<feature type="transmembrane region" description="Helical" evidence="8">
    <location>
        <begin position="177"/>
        <end position="197"/>
    </location>
</feature>
<feature type="transmembrane region" description="Helical" evidence="8">
    <location>
        <begin position="270"/>
        <end position="293"/>
    </location>
</feature>
<feature type="transmembrane region" description="Helical" evidence="8">
    <location>
        <begin position="230"/>
        <end position="250"/>
    </location>
</feature>
<evidence type="ECO:0000256" key="6">
    <source>
        <dbReference type="ARBA" id="ARBA00023136"/>
    </source>
</evidence>
<dbReference type="GO" id="GO:0071555">
    <property type="term" value="P:cell wall organization"/>
    <property type="evidence" value="ECO:0007669"/>
    <property type="project" value="TreeGrafter"/>
</dbReference>
<keyword evidence="5 8" id="KW-1133">Transmembrane helix</keyword>
<evidence type="ECO:0000256" key="8">
    <source>
        <dbReference type="SAM" id="Phobius"/>
    </source>
</evidence>
<evidence type="ECO:0000256" key="1">
    <source>
        <dbReference type="ARBA" id="ARBA00004651"/>
    </source>
</evidence>